<protein>
    <recommendedName>
        <fullName evidence="4">DUF4199 domain-containing protein</fullName>
    </recommendedName>
</protein>
<evidence type="ECO:0000313" key="2">
    <source>
        <dbReference type="EMBL" id="TDP58882.1"/>
    </source>
</evidence>
<dbReference type="AlphaFoldDB" id="A0A4V3CS10"/>
<proteinExistence type="predicted"/>
<reference evidence="2 3" key="1">
    <citation type="submission" date="2019-03" db="EMBL/GenBank/DDBJ databases">
        <title>Genomic Encyclopedia of Archaeal and Bacterial Type Strains, Phase II (KMG-II): from individual species to whole genera.</title>
        <authorList>
            <person name="Goeker M."/>
        </authorList>
    </citation>
    <scope>NUCLEOTIDE SEQUENCE [LARGE SCALE GENOMIC DNA]</scope>
    <source>
        <strain evidence="2 3">DSM 25687</strain>
    </source>
</reference>
<dbReference type="RefSeq" id="WP_133533372.1">
    <property type="nucleotide sequence ID" value="NZ_SNXR01000014.1"/>
</dbReference>
<keyword evidence="1" id="KW-1133">Transmembrane helix</keyword>
<organism evidence="2 3">
    <name type="scientific">Flavobacterium dankookense</name>
    <dbReference type="NCBI Taxonomy" id="706186"/>
    <lineage>
        <taxon>Bacteria</taxon>
        <taxon>Pseudomonadati</taxon>
        <taxon>Bacteroidota</taxon>
        <taxon>Flavobacteriia</taxon>
        <taxon>Flavobacteriales</taxon>
        <taxon>Flavobacteriaceae</taxon>
        <taxon>Flavobacterium</taxon>
    </lineage>
</organism>
<comment type="caution">
    <text evidence="2">The sequence shown here is derived from an EMBL/GenBank/DDBJ whole genome shotgun (WGS) entry which is preliminary data.</text>
</comment>
<keyword evidence="1" id="KW-0472">Membrane</keyword>
<evidence type="ECO:0008006" key="4">
    <source>
        <dbReference type="Google" id="ProtNLM"/>
    </source>
</evidence>
<dbReference type="Proteomes" id="UP000295260">
    <property type="component" value="Unassembled WGS sequence"/>
</dbReference>
<keyword evidence="3" id="KW-1185">Reference proteome</keyword>
<feature type="transmembrane region" description="Helical" evidence="1">
    <location>
        <begin position="63"/>
        <end position="89"/>
    </location>
</feature>
<accession>A0A4V3CS10</accession>
<evidence type="ECO:0000256" key="1">
    <source>
        <dbReference type="SAM" id="Phobius"/>
    </source>
</evidence>
<name>A0A4V3CS10_9FLAO</name>
<dbReference type="EMBL" id="SNXR01000014">
    <property type="protein sequence ID" value="TDP58882.1"/>
    <property type="molecule type" value="Genomic_DNA"/>
</dbReference>
<keyword evidence="1" id="KW-0812">Transmembrane</keyword>
<feature type="transmembrane region" description="Helical" evidence="1">
    <location>
        <begin position="7"/>
        <end position="27"/>
    </location>
</feature>
<gene>
    <name evidence="2" type="ORF">BC748_2127</name>
</gene>
<sequence length="145" mass="16061">MKLPKELINGILIALGIAGFFLIMELLGLSNNYYLRVLNVLFVFYGVNRTIRQNIIEGKSGHLTNLLSAGFTALIGVSISIAGLLFYIYNKGGTAYINNLSEQFLFGGATVNEYCFGLLFEGLASSMIVIFITLQFWQSKTQLDE</sequence>
<feature type="transmembrane region" description="Helical" evidence="1">
    <location>
        <begin position="116"/>
        <end position="137"/>
    </location>
</feature>
<dbReference type="OrthoDB" id="1361176at2"/>
<evidence type="ECO:0000313" key="3">
    <source>
        <dbReference type="Proteomes" id="UP000295260"/>
    </source>
</evidence>